<accession>A0AAV3TXG6</accession>
<dbReference type="SMART" id="SM01118">
    <property type="entry name" value="CYTH"/>
    <property type="match status" value="1"/>
</dbReference>
<evidence type="ECO:0000259" key="2">
    <source>
        <dbReference type="PROSITE" id="PS51707"/>
    </source>
</evidence>
<feature type="active site" description="Proton acceptor" evidence="1">
    <location>
        <position position="29"/>
    </location>
</feature>
<protein>
    <submittedName>
        <fullName evidence="3">CYTH domain-containing protein</fullName>
    </submittedName>
</protein>
<name>A0AAV3TXG6_9ALTE</name>
<dbReference type="EMBL" id="BAABLX010000004">
    <property type="protein sequence ID" value="GAA4931882.1"/>
    <property type="molecule type" value="Genomic_DNA"/>
</dbReference>
<dbReference type="PIRSF" id="PIRSF016487">
    <property type="entry name" value="CYTH_UCP016487"/>
    <property type="match status" value="1"/>
</dbReference>
<evidence type="ECO:0000313" key="3">
    <source>
        <dbReference type="EMBL" id="GAA4931882.1"/>
    </source>
</evidence>
<dbReference type="InterPro" id="IPR012042">
    <property type="entry name" value="NeuTTM/CthTTM-like"/>
</dbReference>
<keyword evidence="4" id="KW-1185">Reference proteome</keyword>
<dbReference type="SUPFAM" id="SSF55154">
    <property type="entry name" value="CYTH-like phosphatases"/>
    <property type="match status" value="1"/>
</dbReference>
<dbReference type="PANTHER" id="PTHR40114:SF1">
    <property type="entry name" value="SLR0698 PROTEIN"/>
    <property type="match status" value="1"/>
</dbReference>
<comment type="caution">
    <text evidence="3">The sequence shown here is derived from an EMBL/GenBank/DDBJ whole genome shotgun (WGS) entry which is preliminary data.</text>
</comment>
<dbReference type="Proteomes" id="UP001409585">
    <property type="component" value="Unassembled WGS sequence"/>
</dbReference>
<dbReference type="CDD" id="cd07891">
    <property type="entry name" value="CYTH-like_CthTTM-like_1"/>
    <property type="match status" value="1"/>
</dbReference>
<proteinExistence type="predicted"/>
<organism evidence="3 4">
    <name type="scientific">Halioxenophilus aromaticivorans</name>
    <dbReference type="NCBI Taxonomy" id="1306992"/>
    <lineage>
        <taxon>Bacteria</taxon>
        <taxon>Pseudomonadati</taxon>
        <taxon>Pseudomonadota</taxon>
        <taxon>Gammaproteobacteria</taxon>
        <taxon>Alteromonadales</taxon>
        <taxon>Alteromonadaceae</taxon>
        <taxon>Halioxenophilus</taxon>
    </lineage>
</organism>
<evidence type="ECO:0000256" key="1">
    <source>
        <dbReference type="PIRSR" id="PIRSR016487-1"/>
    </source>
</evidence>
<dbReference type="InterPro" id="IPR033469">
    <property type="entry name" value="CYTH-like_dom_sf"/>
</dbReference>
<gene>
    <name evidence="3" type="ORF">GCM10025791_05220</name>
</gene>
<dbReference type="PROSITE" id="PS51707">
    <property type="entry name" value="CYTH"/>
    <property type="match status" value="1"/>
</dbReference>
<dbReference type="RefSeq" id="WP_345416604.1">
    <property type="nucleotide sequence ID" value="NZ_AP031496.1"/>
</dbReference>
<dbReference type="Pfam" id="PF01928">
    <property type="entry name" value="CYTH"/>
    <property type="match status" value="1"/>
</dbReference>
<feature type="domain" description="CYTH" evidence="2">
    <location>
        <begin position="2"/>
        <end position="154"/>
    </location>
</feature>
<dbReference type="InterPro" id="IPR023577">
    <property type="entry name" value="CYTH_domain"/>
</dbReference>
<sequence length="154" mass="17198">MGLEIERKFLVCPELLGELQYGESICQGYIPTQDKTAVRIRLKGSAAFLTLKGANRGAVRSEFEYAIPVSDAQAILAELCSGPKIEKTRYCRTVGAHVWEIDVFAGSNEGLVVAEIELNSEHEPFEKPPWVAREVTGDARYYNTSLLTKPYLTW</sequence>
<evidence type="ECO:0000313" key="4">
    <source>
        <dbReference type="Proteomes" id="UP001409585"/>
    </source>
</evidence>
<dbReference type="AlphaFoldDB" id="A0AAV3TXG6"/>
<dbReference type="Gene3D" id="2.40.320.10">
    <property type="entry name" value="Hypothetical Protein Pfu-838710-001"/>
    <property type="match status" value="1"/>
</dbReference>
<reference evidence="4" key="1">
    <citation type="journal article" date="2019" name="Int. J. Syst. Evol. Microbiol.">
        <title>The Global Catalogue of Microorganisms (GCM) 10K type strain sequencing project: providing services to taxonomists for standard genome sequencing and annotation.</title>
        <authorList>
            <consortium name="The Broad Institute Genomics Platform"/>
            <consortium name="The Broad Institute Genome Sequencing Center for Infectious Disease"/>
            <person name="Wu L."/>
            <person name="Ma J."/>
        </authorList>
    </citation>
    <scope>NUCLEOTIDE SEQUENCE [LARGE SCALE GENOMIC DNA]</scope>
    <source>
        <strain evidence="4">JCM 19134</strain>
    </source>
</reference>
<dbReference type="PANTHER" id="PTHR40114">
    <property type="entry name" value="SLR0698 PROTEIN"/>
    <property type="match status" value="1"/>
</dbReference>